<keyword evidence="2" id="KW-1185">Reference proteome</keyword>
<dbReference type="KEGG" id="amah:DLM_3800"/>
<sequence length="48" mass="5108">MKSLLIGVLLASALSACVVVPPRVAYRPEVVVPVVVVPAYGYGHHWGH</sequence>
<evidence type="ECO:0000313" key="1">
    <source>
        <dbReference type="EMBL" id="BBF87384.1"/>
    </source>
</evidence>
<dbReference type="AlphaFoldDB" id="A0A3G9GJ20"/>
<gene>
    <name evidence="1" type="ORF">DLM_3800</name>
</gene>
<dbReference type="EMBL" id="AP018823">
    <property type="protein sequence ID" value="BBF87384.1"/>
    <property type="molecule type" value="Genomic_DNA"/>
</dbReference>
<protein>
    <recommendedName>
        <fullName evidence="3">Lipoprotein</fullName>
    </recommendedName>
</protein>
<dbReference type="RefSeq" id="WP_167467168.1">
    <property type="nucleotide sequence ID" value="NZ_AP018823.1"/>
</dbReference>
<evidence type="ECO:0000313" key="2">
    <source>
        <dbReference type="Proteomes" id="UP000198290"/>
    </source>
</evidence>
<reference evidence="1 2" key="2">
    <citation type="journal article" date="2017" name="Genome Announc.">
        <title>Draft genome sequence of Aquitalea magnusonii strain H3, a plant growth-promoting bacterium of duckweed Lemna minor.</title>
        <authorList>
            <person name="Ishizawa H."/>
            <person name="Kuroda M."/>
            <person name="Ike M."/>
        </authorList>
    </citation>
    <scope>NUCLEOTIDE SEQUENCE [LARGE SCALE GENOMIC DNA]</scope>
    <source>
        <strain evidence="1 2">H3</strain>
    </source>
</reference>
<dbReference type="Proteomes" id="UP000198290">
    <property type="component" value="Chromosome"/>
</dbReference>
<name>A0A3G9GJ20_9NEIS</name>
<reference evidence="2" key="1">
    <citation type="journal article" date="2017" name="Biotechnol. Biofuels">
        <title>Evaluation of environmental bacterial communities as a factor affecting the growth of duckweed Lemna minor.</title>
        <authorList>
            <person name="Ishizawa H."/>
            <person name="Kuroda M."/>
            <person name="Morikawa M."/>
            <person name="Ike M."/>
        </authorList>
    </citation>
    <scope>NUCLEOTIDE SEQUENCE [LARGE SCALE GENOMIC DNA]</scope>
    <source>
        <strain evidence="2">H3</strain>
    </source>
</reference>
<evidence type="ECO:0008006" key="3">
    <source>
        <dbReference type="Google" id="ProtNLM"/>
    </source>
</evidence>
<accession>A0A3G9GJ20</accession>
<dbReference type="PROSITE" id="PS51257">
    <property type="entry name" value="PROKAR_LIPOPROTEIN"/>
    <property type="match status" value="1"/>
</dbReference>
<reference evidence="2" key="3">
    <citation type="journal article" date="2017" name="Plant Physiol. Biochem.">
        <title>Differential oxidative and antioxidative response of duckweed Lemna minor toward plant growth promoting/inhibiting bacteria.</title>
        <authorList>
            <person name="Ishizawa H."/>
            <person name="Kuroda M."/>
            <person name="Morikawa M."/>
            <person name="Ike M."/>
        </authorList>
    </citation>
    <scope>NUCLEOTIDE SEQUENCE [LARGE SCALE GENOMIC DNA]</scope>
    <source>
        <strain evidence="2">H3</strain>
    </source>
</reference>
<proteinExistence type="predicted"/>
<organism evidence="1 2">
    <name type="scientific">Aquitalea magnusonii</name>
    <dbReference type="NCBI Taxonomy" id="332411"/>
    <lineage>
        <taxon>Bacteria</taxon>
        <taxon>Pseudomonadati</taxon>
        <taxon>Pseudomonadota</taxon>
        <taxon>Betaproteobacteria</taxon>
        <taxon>Neisseriales</taxon>
        <taxon>Chromobacteriaceae</taxon>
        <taxon>Aquitalea</taxon>
    </lineage>
</organism>